<keyword evidence="1" id="KW-1133">Transmembrane helix</keyword>
<evidence type="ECO:0000313" key="3">
    <source>
        <dbReference type="Proteomes" id="UP000436016"/>
    </source>
</evidence>
<organism evidence="2 3">
    <name type="scientific">Oceanomicrobium pacificus</name>
    <dbReference type="NCBI Taxonomy" id="2692916"/>
    <lineage>
        <taxon>Bacteria</taxon>
        <taxon>Pseudomonadati</taxon>
        <taxon>Pseudomonadota</taxon>
        <taxon>Alphaproteobacteria</taxon>
        <taxon>Rhodobacterales</taxon>
        <taxon>Paracoccaceae</taxon>
        <taxon>Oceanomicrobium</taxon>
    </lineage>
</organism>
<keyword evidence="3" id="KW-1185">Reference proteome</keyword>
<dbReference type="RefSeq" id="WP_160853803.1">
    <property type="nucleotide sequence ID" value="NZ_WUWG01000003.1"/>
</dbReference>
<gene>
    <name evidence="2" type="ORF">GSH16_07955</name>
</gene>
<keyword evidence="1" id="KW-0472">Membrane</keyword>
<name>A0A6B0TRP2_9RHOB</name>
<evidence type="ECO:0000313" key="2">
    <source>
        <dbReference type="EMBL" id="MXU65379.1"/>
    </source>
</evidence>
<feature type="transmembrane region" description="Helical" evidence="1">
    <location>
        <begin position="104"/>
        <end position="123"/>
    </location>
</feature>
<keyword evidence="1" id="KW-0812">Transmembrane</keyword>
<reference evidence="2 3" key="1">
    <citation type="submission" date="2019-12" db="EMBL/GenBank/DDBJ databases">
        <title>Strain KN286 was isolated from seawater, which was collected from Caroline Seamount in the tropical western Pacific.</title>
        <authorList>
            <person name="Wang Q."/>
        </authorList>
    </citation>
    <scope>NUCLEOTIDE SEQUENCE [LARGE SCALE GENOMIC DNA]</scope>
    <source>
        <strain evidence="2 3">KN286</strain>
    </source>
</reference>
<comment type="caution">
    <text evidence="2">The sequence shown here is derived from an EMBL/GenBank/DDBJ whole genome shotgun (WGS) entry which is preliminary data.</text>
</comment>
<evidence type="ECO:0000256" key="1">
    <source>
        <dbReference type="SAM" id="Phobius"/>
    </source>
</evidence>
<accession>A0A6B0TRP2</accession>
<proteinExistence type="predicted"/>
<dbReference type="AlphaFoldDB" id="A0A6B0TRP2"/>
<dbReference type="EMBL" id="WUWG01000003">
    <property type="protein sequence ID" value="MXU65379.1"/>
    <property type="molecule type" value="Genomic_DNA"/>
</dbReference>
<dbReference type="Proteomes" id="UP000436016">
    <property type="component" value="Unassembled WGS sequence"/>
</dbReference>
<sequence length="344" mass="37143">MTALDQYERLEAVGLWRETPQAAPREVIVSFGNATLVLSDMKDVTLTHWSLTATRRFAEDETGVTFSPDSDGAEALTIADPLMIEAIERISTAARSLPERRRPVWPWVAGGLFAALVVAAVMVGPEIAGSLLRGKIAPVQRDRIGIQIVAEMRESGQTICRNRRGQTALDRIVARVAPGSGWSARVFRHHAARIFAIPGQRLMISSGLVAGARDPDALAGWIALEIEEAALEAPLDALLADDSLVEQIDVLRRGGLDAAERQAAIDTYLSMPLADRPEADPATMERLAAADLPTVPLSTALAWAAPDPDRVAAMRRANTIDPDSPYTPSLDDFSWITLQAICAD</sequence>
<protein>
    <submittedName>
        <fullName evidence="2">Uncharacterized protein</fullName>
    </submittedName>
</protein>